<dbReference type="FunFam" id="3.40.50.300:FF:000006">
    <property type="entry name" value="DNA-binding transcriptional regulator NtrC"/>
    <property type="match status" value="1"/>
</dbReference>
<evidence type="ECO:0000256" key="5">
    <source>
        <dbReference type="ARBA" id="ARBA00023163"/>
    </source>
</evidence>
<dbReference type="GO" id="GO:0000160">
    <property type="term" value="P:phosphorelay signal transduction system"/>
    <property type="evidence" value="ECO:0007669"/>
    <property type="project" value="InterPro"/>
</dbReference>
<keyword evidence="3" id="KW-0805">Transcription regulation</keyword>
<dbReference type="InterPro" id="IPR002078">
    <property type="entry name" value="Sigma_54_int"/>
</dbReference>
<evidence type="ECO:0000259" key="8">
    <source>
        <dbReference type="PROSITE" id="PS50110"/>
    </source>
</evidence>
<dbReference type="GO" id="GO:0043565">
    <property type="term" value="F:sequence-specific DNA binding"/>
    <property type="evidence" value="ECO:0007669"/>
    <property type="project" value="InterPro"/>
</dbReference>
<dbReference type="AlphaFoldDB" id="A0A5M6DM46"/>
<organism evidence="9 10">
    <name type="scientific">Adhaeribacter rhizoryzae</name>
    <dbReference type="NCBI Taxonomy" id="2607907"/>
    <lineage>
        <taxon>Bacteria</taxon>
        <taxon>Pseudomonadati</taxon>
        <taxon>Bacteroidota</taxon>
        <taxon>Cytophagia</taxon>
        <taxon>Cytophagales</taxon>
        <taxon>Hymenobacteraceae</taxon>
        <taxon>Adhaeribacter</taxon>
    </lineage>
</organism>
<comment type="caution">
    <text evidence="9">The sequence shown here is derived from an EMBL/GenBank/DDBJ whole genome shotgun (WGS) entry which is preliminary data.</text>
</comment>
<evidence type="ECO:0000256" key="4">
    <source>
        <dbReference type="ARBA" id="ARBA00023125"/>
    </source>
</evidence>
<dbReference type="Gene3D" id="1.10.10.60">
    <property type="entry name" value="Homeodomain-like"/>
    <property type="match status" value="1"/>
</dbReference>
<keyword evidence="2" id="KW-0067">ATP-binding</keyword>
<dbReference type="Gene3D" id="1.10.8.60">
    <property type="match status" value="1"/>
</dbReference>
<dbReference type="PANTHER" id="PTHR32071:SF113">
    <property type="entry name" value="ALGINATE BIOSYNTHESIS TRANSCRIPTIONAL REGULATORY PROTEIN ALGB"/>
    <property type="match status" value="1"/>
</dbReference>
<dbReference type="Gene3D" id="3.40.50.2300">
    <property type="match status" value="1"/>
</dbReference>
<accession>A0A5M6DM46</accession>
<reference evidence="9 10" key="1">
    <citation type="submission" date="2019-09" db="EMBL/GenBank/DDBJ databases">
        <title>Genome sequence and assembly of Adhaeribacter sp.</title>
        <authorList>
            <person name="Chhetri G."/>
        </authorList>
    </citation>
    <scope>NUCLEOTIDE SEQUENCE [LARGE SCALE GENOMIC DNA]</scope>
    <source>
        <strain evidence="9 10">DK36</strain>
    </source>
</reference>
<dbReference type="PRINTS" id="PR01590">
    <property type="entry name" value="HTHFIS"/>
</dbReference>
<dbReference type="Pfam" id="PF25601">
    <property type="entry name" value="AAA_lid_14"/>
    <property type="match status" value="1"/>
</dbReference>
<dbReference type="InterPro" id="IPR058031">
    <property type="entry name" value="AAA_lid_NorR"/>
</dbReference>
<keyword evidence="4" id="KW-0238">DNA-binding</keyword>
<dbReference type="PROSITE" id="PS50045">
    <property type="entry name" value="SIGMA54_INTERACT_4"/>
    <property type="match status" value="1"/>
</dbReference>
<keyword evidence="1" id="KW-0547">Nucleotide-binding</keyword>
<dbReference type="PROSITE" id="PS00688">
    <property type="entry name" value="SIGMA54_INTERACT_3"/>
    <property type="match status" value="1"/>
</dbReference>
<dbReference type="EMBL" id="VWSF01000002">
    <property type="protein sequence ID" value="KAA5548628.1"/>
    <property type="molecule type" value="Genomic_DNA"/>
</dbReference>
<dbReference type="RefSeq" id="WP_150086956.1">
    <property type="nucleotide sequence ID" value="NZ_VWSF01000002.1"/>
</dbReference>
<dbReference type="GO" id="GO:0006355">
    <property type="term" value="P:regulation of DNA-templated transcription"/>
    <property type="evidence" value="ECO:0007669"/>
    <property type="project" value="InterPro"/>
</dbReference>
<dbReference type="PROSITE" id="PS00676">
    <property type="entry name" value="SIGMA54_INTERACT_2"/>
    <property type="match status" value="1"/>
</dbReference>
<dbReference type="CDD" id="cd00009">
    <property type="entry name" value="AAA"/>
    <property type="match status" value="1"/>
</dbReference>
<evidence type="ECO:0000256" key="2">
    <source>
        <dbReference type="ARBA" id="ARBA00022840"/>
    </source>
</evidence>
<keyword evidence="6" id="KW-0597">Phosphoprotein</keyword>
<dbReference type="SMART" id="SM00448">
    <property type="entry name" value="REC"/>
    <property type="match status" value="1"/>
</dbReference>
<dbReference type="InterPro" id="IPR027417">
    <property type="entry name" value="P-loop_NTPase"/>
</dbReference>
<feature type="modified residue" description="4-aspartylphosphate" evidence="6">
    <location>
        <position position="57"/>
    </location>
</feature>
<dbReference type="PANTHER" id="PTHR32071">
    <property type="entry name" value="TRANSCRIPTIONAL REGULATORY PROTEIN"/>
    <property type="match status" value="1"/>
</dbReference>
<evidence type="ECO:0000259" key="7">
    <source>
        <dbReference type="PROSITE" id="PS50045"/>
    </source>
</evidence>
<dbReference type="InterPro" id="IPR011006">
    <property type="entry name" value="CheY-like_superfamily"/>
</dbReference>
<evidence type="ECO:0000313" key="10">
    <source>
        <dbReference type="Proteomes" id="UP000323426"/>
    </source>
</evidence>
<dbReference type="PROSITE" id="PS50110">
    <property type="entry name" value="RESPONSE_REGULATORY"/>
    <property type="match status" value="1"/>
</dbReference>
<evidence type="ECO:0000313" key="9">
    <source>
        <dbReference type="EMBL" id="KAA5548628.1"/>
    </source>
</evidence>
<keyword evidence="5" id="KW-0804">Transcription</keyword>
<feature type="domain" description="Response regulatory" evidence="8">
    <location>
        <begin position="8"/>
        <end position="127"/>
    </location>
</feature>
<dbReference type="InterPro" id="IPR003593">
    <property type="entry name" value="AAA+_ATPase"/>
</dbReference>
<dbReference type="Pfam" id="PF00158">
    <property type="entry name" value="Sigma54_activat"/>
    <property type="match status" value="1"/>
</dbReference>
<dbReference type="Pfam" id="PF00072">
    <property type="entry name" value="Response_reg"/>
    <property type="match status" value="1"/>
</dbReference>
<dbReference type="Pfam" id="PF02954">
    <property type="entry name" value="HTH_8"/>
    <property type="match status" value="1"/>
</dbReference>
<dbReference type="SUPFAM" id="SSF52540">
    <property type="entry name" value="P-loop containing nucleoside triphosphate hydrolases"/>
    <property type="match status" value="1"/>
</dbReference>
<name>A0A5M6DM46_9BACT</name>
<dbReference type="Gene3D" id="3.40.50.300">
    <property type="entry name" value="P-loop containing nucleotide triphosphate hydrolases"/>
    <property type="match status" value="1"/>
</dbReference>
<dbReference type="InterPro" id="IPR001789">
    <property type="entry name" value="Sig_transdc_resp-reg_receiver"/>
</dbReference>
<dbReference type="GO" id="GO:0005524">
    <property type="term" value="F:ATP binding"/>
    <property type="evidence" value="ECO:0007669"/>
    <property type="project" value="UniProtKB-KW"/>
</dbReference>
<dbReference type="InterPro" id="IPR002197">
    <property type="entry name" value="HTH_Fis"/>
</dbReference>
<feature type="domain" description="Sigma-54 factor interaction" evidence="7">
    <location>
        <begin position="157"/>
        <end position="386"/>
    </location>
</feature>
<proteinExistence type="predicted"/>
<evidence type="ECO:0000256" key="6">
    <source>
        <dbReference type="PROSITE-ProRule" id="PRU00169"/>
    </source>
</evidence>
<dbReference type="InterPro" id="IPR009057">
    <property type="entry name" value="Homeodomain-like_sf"/>
</dbReference>
<gene>
    <name evidence="9" type="ORF">F0145_03680</name>
</gene>
<dbReference type="SUPFAM" id="SSF52172">
    <property type="entry name" value="CheY-like"/>
    <property type="match status" value="1"/>
</dbReference>
<dbReference type="InterPro" id="IPR025943">
    <property type="entry name" value="Sigma_54_int_dom_ATP-bd_2"/>
</dbReference>
<protein>
    <submittedName>
        <fullName evidence="9">Sigma-54-dependent Fis family transcriptional regulator</fullName>
    </submittedName>
</protein>
<dbReference type="SUPFAM" id="SSF46689">
    <property type="entry name" value="Homeodomain-like"/>
    <property type="match status" value="1"/>
</dbReference>
<evidence type="ECO:0000256" key="1">
    <source>
        <dbReference type="ARBA" id="ARBA00022741"/>
    </source>
</evidence>
<dbReference type="Proteomes" id="UP000323426">
    <property type="component" value="Unassembled WGS sequence"/>
</dbReference>
<keyword evidence="10" id="KW-1185">Reference proteome</keyword>
<evidence type="ECO:0000256" key="3">
    <source>
        <dbReference type="ARBA" id="ARBA00023015"/>
    </source>
</evidence>
<dbReference type="InterPro" id="IPR025944">
    <property type="entry name" value="Sigma_54_int_dom_CS"/>
</dbReference>
<dbReference type="SMART" id="SM00382">
    <property type="entry name" value="AAA"/>
    <property type="match status" value="1"/>
</dbReference>
<sequence>MNNKLDCRILIVDDEEDILTAGRIFLKQHFTFVRTEPNPNKIPYHLQNDNYDVIMLDMNYTAGATNSKEGFTWLSRILEIDPAAVVILITAYGDVELAVRALKEGATDFVLKPWQNEKLLATLTAACRLRKSTQEVKTLVDKQRHLNQALNAHYSDFIGVSAPMQKVYQTIEKVGSTDANVLILGENGTGKELAARALHRKSRRADEAFVSVDLGAVSETLFESELFGHAKGAFTDAKDDRAGRFEVASGGTLFLDEIGNLSLALQSKLLTALQSRQITRLGTNKPKNIDIRLVCATNMPLYEMVPQGRFRQDLLYRINTVELHLPPLRERKEDIPLLAEHFLNLYSRKYQKGNLGLDKATLKKLAEYHWPGNIRELDHAIERAVILSDQSTLLPADFNFMQPTPAQPALMEDYTLEMLERMMVQKILSKHAGNITHAARELGITRTALYRRIEKYGL</sequence>